<proteinExistence type="predicted"/>
<accession>A0ABW0EL83</accession>
<comment type="caution">
    <text evidence="4">The sequence shown here is derived from an EMBL/GenBank/DDBJ whole genome shotgun (WGS) entry which is preliminary data.</text>
</comment>
<feature type="transmembrane region" description="Helical" evidence="3">
    <location>
        <begin position="317"/>
        <end position="337"/>
    </location>
</feature>
<feature type="compositionally biased region" description="Basic and acidic residues" evidence="2">
    <location>
        <begin position="217"/>
        <end position="235"/>
    </location>
</feature>
<dbReference type="RefSeq" id="WP_378245640.1">
    <property type="nucleotide sequence ID" value="NZ_JBHSKF010000003.1"/>
</dbReference>
<evidence type="ECO:0000256" key="2">
    <source>
        <dbReference type="SAM" id="MobiDB-lite"/>
    </source>
</evidence>
<feature type="transmembrane region" description="Helical" evidence="3">
    <location>
        <begin position="29"/>
        <end position="54"/>
    </location>
</feature>
<gene>
    <name evidence="4" type="ORF">ACFPM7_08395</name>
</gene>
<evidence type="ECO:0000313" key="5">
    <source>
        <dbReference type="Proteomes" id="UP001596157"/>
    </source>
</evidence>
<feature type="region of interest" description="Disordered" evidence="2">
    <location>
        <begin position="272"/>
        <end position="292"/>
    </location>
</feature>
<protein>
    <submittedName>
        <fullName evidence="4">DUF4407 domain-containing protein</fullName>
    </submittedName>
</protein>
<organism evidence="4 5">
    <name type="scientific">Actinokineospora guangxiensis</name>
    <dbReference type="NCBI Taxonomy" id="1490288"/>
    <lineage>
        <taxon>Bacteria</taxon>
        <taxon>Bacillati</taxon>
        <taxon>Actinomycetota</taxon>
        <taxon>Actinomycetes</taxon>
        <taxon>Pseudonocardiales</taxon>
        <taxon>Pseudonocardiaceae</taxon>
        <taxon>Actinokineospora</taxon>
    </lineage>
</organism>
<feature type="compositionally biased region" description="Basic and acidic residues" evidence="2">
    <location>
        <begin position="273"/>
        <end position="282"/>
    </location>
</feature>
<keyword evidence="1" id="KW-0175">Coiled coil</keyword>
<name>A0ABW0EL83_9PSEU</name>
<feature type="transmembrane region" description="Helical" evidence="3">
    <location>
        <begin position="60"/>
        <end position="79"/>
    </location>
</feature>
<keyword evidence="3" id="KW-1133">Transmembrane helix</keyword>
<keyword evidence="3" id="KW-0812">Transmembrane</keyword>
<evidence type="ECO:0000256" key="1">
    <source>
        <dbReference type="SAM" id="Coils"/>
    </source>
</evidence>
<dbReference type="InterPro" id="IPR025519">
    <property type="entry name" value="DUF4407"/>
</dbReference>
<keyword evidence="5" id="KW-1185">Reference proteome</keyword>
<feature type="coiled-coil region" evidence="1">
    <location>
        <begin position="349"/>
        <end position="379"/>
    </location>
</feature>
<feature type="transmembrane region" description="Helical" evidence="3">
    <location>
        <begin position="100"/>
        <end position="119"/>
    </location>
</feature>
<feature type="region of interest" description="Disordered" evidence="2">
    <location>
        <begin position="204"/>
        <end position="235"/>
    </location>
</feature>
<evidence type="ECO:0000313" key="4">
    <source>
        <dbReference type="EMBL" id="MFC5287068.1"/>
    </source>
</evidence>
<keyword evidence="3" id="KW-0472">Membrane</keyword>
<reference evidence="5" key="1">
    <citation type="journal article" date="2019" name="Int. J. Syst. Evol. Microbiol.">
        <title>The Global Catalogue of Microorganisms (GCM) 10K type strain sequencing project: providing services to taxonomists for standard genome sequencing and annotation.</title>
        <authorList>
            <consortium name="The Broad Institute Genomics Platform"/>
            <consortium name="The Broad Institute Genome Sequencing Center for Infectious Disease"/>
            <person name="Wu L."/>
            <person name="Ma J."/>
        </authorList>
    </citation>
    <scope>NUCLEOTIDE SEQUENCE [LARGE SCALE GENOMIC DNA]</scope>
    <source>
        <strain evidence="5">CCUG 59778</strain>
    </source>
</reference>
<dbReference type="Pfam" id="PF14362">
    <property type="entry name" value="DUF4407"/>
    <property type="match status" value="1"/>
</dbReference>
<dbReference type="Proteomes" id="UP001596157">
    <property type="component" value="Unassembled WGS sequence"/>
</dbReference>
<evidence type="ECO:0000256" key="3">
    <source>
        <dbReference type="SAM" id="Phobius"/>
    </source>
</evidence>
<sequence>MSAPLLLARLAGARPHVLRNAPGDRMKHAAMGGVLLTTSGLAGVSAFFALYSALDLSVTASLAAALVWAIIVLNLDRLLVIGMNAVSGGWQRFFLSLPRIMLALVIGAVVSTPLVLRVFQPEIESELVSMRAEALERSNRELDAAFKQIEDLTVQEADLRATIEGRNPTAVSADSDVKAAKERYEAADETYRKAQQQAECELDGTCGTGVPGVGDSQRQKQREADEAKADRDRALADLDRVTAEAERRISDGQASAVEAAQAKLPDVQSDLRVAQERKRAAETDASEAESGNTGLMARMTALDRLGDKNDSAATAHLFLFLLFLCIEILPVLVKLITSFGTKSLYDRMVERADDDADDLDQREARVQRAQRDMEDKARMDLAQQRVDAQLEVGRRTTDELVDRQTGIALRSVEVWAELAMLRTDEQLTEWYQRNLAQVNGFGPVPARTAGVDPNAPTIRVRPVTIPGVGPTAPYQPVNGANHSTYRP</sequence>
<dbReference type="EMBL" id="JBHSKF010000003">
    <property type="protein sequence ID" value="MFC5287068.1"/>
    <property type="molecule type" value="Genomic_DNA"/>
</dbReference>